<dbReference type="Pfam" id="PF13516">
    <property type="entry name" value="LRR_6"/>
    <property type="match status" value="6"/>
</dbReference>
<keyword evidence="2" id="KW-0433">Leucine-rich repeat</keyword>
<dbReference type="AlphaFoldDB" id="A0ABD3RC53"/>
<gene>
    <name evidence="4" type="ORF">ACHAXA_007708</name>
</gene>
<evidence type="ECO:0000256" key="3">
    <source>
        <dbReference type="ARBA" id="ARBA00022737"/>
    </source>
</evidence>
<protein>
    <submittedName>
        <fullName evidence="4">Uncharacterized protein</fullName>
    </submittedName>
</protein>
<dbReference type="PANTHER" id="PTHR24113:SF12">
    <property type="entry name" value="RAN GTPASE-ACTIVATING PROTEIN 1"/>
    <property type="match status" value="1"/>
</dbReference>
<accession>A0ABD3RC53</accession>
<name>A0ABD3RC53_9STRA</name>
<keyword evidence="1" id="KW-0343">GTPase activation</keyword>
<sequence length="485" mass="51446">MSWGTGGSIRSCDALLKRVEGDDPTLTELVILPMKVFGPLDADRLSRAIASGANTHLKSISASGHNLPPESLKQLARALSIQAMRMSMKRDNGEICGISSIAIGSNDMRDSGVIALCEGLEESNGGLLRMIDFGWKNIGNDGVRAIGKTFASSKYLTQIDLSRNSDIGNEEIACLVKAAKERAGDETVAFPSLEKLILSECNIGPKGMKNLAEMLLGTDANRCKLIYVAISSNPIGPEGCEALARLIAMPEKGSMLSCLYMSQCSIGDEGVKLLSNAATSNSCCGLTHLDLSENSITSDGARVFAASLSGSWPSLVDLKLAKNDLGSEGVMSVMESLRSRSVRATDDAEKTKNQSLKNVDLTCTGCEKEGAIAALNSSCLTTLRLFNNRLGSEGFRSLSALLRGGHPSIENLDLGGNDADEESVIVLLNAIADKVDDGAASKLSVLEIGGNKFGAKAMDALTKLKQEWPRLDVAHDKPIEESDED</sequence>
<dbReference type="InterPro" id="IPR032675">
    <property type="entry name" value="LRR_dom_sf"/>
</dbReference>
<comment type="caution">
    <text evidence="4">The sequence shown here is derived from an EMBL/GenBank/DDBJ whole genome shotgun (WGS) entry which is preliminary data.</text>
</comment>
<keyword evidence="3" id="KW-0677">Repeat</keyword>
<evidence type="ECO:0000313" key="4">
    <source>
        <dbReference type="EMBL" id="KAL3810374.1"/>
    </source>
</evidence>
<keyword evidence="5" id="KW-1185">Reference proteome</keyword>
<dbReference type="Gene3D" id="3.80.10.10">
    <property type="entry name" value="Ribonuclease Inhibitor"/>
    <property type="match status" value="3"/>
</dbReference>
<dbReference type="InterPro" id="IPR001611">
    <property type="entry name" value="Leu-rich_rpt"/>
</dbReference>
<evidence type="ECO:0000313" key="5">
    <source>
        <dbReference type="Proteomes" id="UP001530377"/>
    </source>
</evidence>
<reference evidence="4 5" key="1">
    <citation type="submission" date="2024-10" db="EMBL/GenBank/DDBJ databases">
        <title>Updated reference genomes for cyclostephanoid diatoms.</title>
        <authorList>
            <person name="Roberts W.R."/>
            <person name="Alverson A.J."/>
        </authorList>
    </citation>
    <scope>NUCLEOTIDE SEQUENCE [LARGE SCALE GENOMIC DNA]</scope>
    <source>
        <strain evidence="4 5">AJA228-03</strain>
    </source>
</reference>
<dbReference type="PANTHER" id="PTHR24113">
    <property type="entry name" value="RAN GTPASE-ACTIVATING PROTEIN 1"/>
    <property type="match status" value="1"/>
</dbReference>
<dbReference type="EMBL" id="JALLPB020000334">
    <property type="protein sequence ID" value="KAL3810374.1"/>
    <property type="molecule type" value="Genomic_DNA"/>
</dbReference>
<evidence type="ECO:0000256" key="2">
    <source>
        <dbReference type="ARBA" id="ARBA00022614"/>
    </source>
</evidence>
<dbReference type="Proteomes" id="UP001530377">
    <property type="component" value="Unassembled WGS sequence"/>
</dbReference>
<dbReference type="SUPFAM" id="SSF52047">
    <property type="entry name" value="RNI-like"/>
    <property type="match status" value="1"/>
</dbReference>
<dbReference type="InterPro" id="IPR027038">
    <property type="entry name" value="RanGap"/>
</dbReference>
<dbReference type="SMART" id="SM00368">
    <property type="entry name" value="LRR_RI"/>
    <property type="match status" value="9"/>
</dbReference>
<dbReference type="GO" id="GO:0005096">
    <property type="term" value="F:GTPase activator activity"/>
    <property type="evidence" value="ECO:0007669"/>
    <property type="project" value="UniProtKB-KW"/>
</dbReference>
<evidence type="ECO:0000256" key="1">
    <source>
        <dbReference type="ARBA" id="ARBA00022468"/>
    </source>
</evidence>
<proteinExistence type="predicted"/>
<organism evidence="4 5">
    <name type="scientific">Cyclostephanos tholiformis</name>
    <dbReference type="NCBI Taxonomy" id="382380"/>
    <lineage>
        <taxon>Eukaryota</taxon>
        <taxon>Sar</taxon>
        <taxon>Stramenopiles</taxon>
        <taxon>Ochrophyta</taxon>
        <taxon>Bacillariophyta</taxon>
        <taxon>Coscinodiscophyceae</taxon>
        <taxon>Thalassiosirophycidae</taxon>
        <taxon>Stephanodiscales</taxon>
        <taxon>Stephanodiscaceae</taxon>
        <taxon>Cyclostephanos</taxon>
    </lineage>
</organism>